<evidence type="ECO:0008006" key="3">
    <source>
        <dbReference type="Google" id="ProtNLM"/>
    </source>
</evidence>
<proteinExistence type="predicted"/>
<dbReference type="AlphaFoldDB" id="A0A1I4VPA2"/>
<name>A0A1I4VPA2_CHROL</name>
<dbReference type="RefSeq" id="WP_090022597.1">
    <property type="nucleotide sequence ID" value="NZ_FOVD01000001.1"/>
</dbReference>
<dbReference type="EMBL" id="FOVD01000001">
    <property type="protein sequence ID" value="SFN03101.1"/>
    <property type="molecule type" value="Genomic_DNA"/>
</dbReference>
<keyword evidence="2" id="KW-1185">Reference proteome</keyword>
<sequence length="345" mass="39930">MTTQDEIEKVHASGTHVLLLGAGASFASTLKNPEKNGKNLPLMWNIVDIVGLNGIVDQLPDDYKVLKQDFEKLYSKISDEGKFHEEKEVIEQAVYSYFEQLDLPDEPTIYDYMILALRSRKDIIATFNWDPFLYKAYLRNGKFTKSPGILFLHGCVSLGFDKSNGIVGPAGMYSKKTEQLFEPTQLLYPVDKKDYNTDPYIKGQWDSLASQLKIAERVTVFGYSAPVSDVEAIDLLSKAWGNVEDRAMEEFELIDIREEDDVRNAWDRFIHSHHYHYCTDYFKSSLALHPRRMVESYRHWAMPLSPGEMFQDGNKVPENFQTLEELWEWHLPLIKAEEEFYNNAE</sequence>
<dbReference type="OrthoDB" id="32195at2"/>
<accession>A0A1I4VPA2</accession>
<dbReference type="Proteomes" id="UP000198769">
    <property type="component" value="Unassembled WGS sequence"/>
</dbReference>
<evidence type="ECO:0000313" key="1">
    <source>
        <dbReference type="EMBL" id="SFN03101.1"/>
    </source>
</evidence>
<organism evidence="1 2">
    <name type="scientific">Chryseobacterium oleae</name>
    <dbReference type="NCBI Taxonomy" id="491207"/>
    <lineage>
        <taxon>Bacteria</taxon>
        <taxon>Pseudomonadati</taxon>
        <taxon>Bacteroidota</taxon>
        <taxon>Flavobacteriia</taxon>
        <taxon>Flavobacteriales</taxon>
        <taxon>Weeksellaceae</taxon>
        <taxon>Chryseobacterium group</taxon>
        <taxon>Chryseobacterium</taxon>
    </lineage>
</organism>
<protein>
    <recommendedName>
        <fullName evidence="3">SIR2-like domain-containing protein</fullName>
    </recommendedName>
</protein>
<reference evidence="2" key="1">
    <citation type="submission" date="2016-10" db="EMBL/GenBank/DDBJ databases">
        <authorList>
            <person name="Varghese N."/>
            <person name="Submissions S."/>
        </authorList>
    </citation>
    <scope>NUCLEOTIDE SEQUENCE [LARGE SCALE GENOMIC DNA]</scope>
    <source>
        <strain evidence="2">DSM 25575</strain>
    </source>
</reference>
<gene>
    <name evidence="1" type="ORF">SAMN05421594_0489</name>
</gene>
<evidence type="ECO:0000313" key="2">
    <source>
        <dbReference type="Proteomes" id="UP000198769"/>
    </source>
</evidence>